<sequence>MKTTILAATTVVAALAVPAAAQAELVREFTITATPAKSSTAKKKHPITLKADVSQRDTTGALPPTLKRATLFLPPGATWNGDLFPKCAGSDISAAKSTADCPEGSIVGSGSVAGGAPGGIVQDDVTIVAANGGKDRLNLFVEGTSPLRLQSNVEVKLTKLSGKFGLRADIPVPESLQEPAPGVPVSITSLKISIGKSAKVKGVKRGIIEVTRCTGGKWFGQGTLEYRDSPSFSADQTIPCKKG</sequence>
<name>A0ABY5PEY0_9ACTN</name>
<dbReference type="RefSeq" id="WP_353863726.1">
    <property type="nucleotide sequence ID" value="NZ_CP088295.1"/>
</dbReference>
<keyword evidence="4" id="KW-1185">Reference proteome</keyword>
<gene>
    <name evidence="3" type="ORF">LRS13_21475</name>
</gene>
<protein>
    <submittedName>
        <fullName evidence="3">Uncharacterized protein</fullName>
    </submittedName>
</protein>
<organism evidence="3 4">
    <name type="scientific">Svornostia abyssi</name>
    <dbReference type="NCBI Taxonomy" id="2898438"/>
    <lineage>
        <taxon>Bacteria</taxon>
        <taxon>Bacillati</taxon>
        <taxon>Actinomycetota</taxon>
        <taxon>Thermoleophilia</taxon>
        <taxon>Solirubrobacterales</taxon>
        <taxon>Baekduiaceae</taxon>
        <taxon>Svornostia</taxon>
    </lineage>
</organism>
<evidence type="ECO:0000256" key="1">
    <source>
        <dbReference type="SAM" id="MobiDB-lite"/>
    </source>
</evidence>
<dbReference type="Proteomes" id="UP001058860">
    <property type="component" value="Chromosome"/>
</dbReference>
<feature type="region of interest" description="Disordered" evidence="1">
    <location>
        <begin position="41"/>
        <end position="60"/>
    </location>
</feature>
<feature type="signal peptide" evidence="2">
    <location>
        <begin position="1"/>
        <end position="23"/>
    </location>
</feature>
<proteinExistence type="predicted"/>
<accession>A0ABY5PEY0</accession>
<evidence type="ECO:0000313" key="3">
    <source>
        <dbReference type="EMBL" id="UUY03214.1"/>
    </source>
</evidence>
<keyword evidence="2" id="KW-0732">Signal</keyword>
<reference evidence="4" key="1">
    <citation type="submission" date="2021-11" db="EMBL/GenBank/DDBJ databases">
        <title>Cultivation dependent microbiological survey of springs from the worlds oldest radium mine currently devoted to the extraction of radon-saturated water.</title>
        <authorList>
            <person name="Kapinusova G."/>
            <person name="Smrhova T."/>
            <person name="Strejcek M."/>
            <person name="Suman J."/>
            <person name="Jani K."/>
            <person name="Pajer P."/>
            <person name="Uhlik O."/>
        </authorList>
    </citation>
    <scope>NUCLEOTIDE SEQUENCE [LARGE SCALE GENOMIC DNA]</scope>
    <source>
        <strain evidence="4">J379</strain>
    </source>
</reference>
<feature type="chain" id="PRO_5046329401" evidence="2">
    <location>
        <begin position="24"/>
        <end position="243"/>
    </location>
</feature>
<evidence type="ECO:0000313" key="4">
    <source>
        <dbReference type="Proteomes" id="UP001058860"/>
    </source>
</evidence>
<dbReference type="EMBL" id="CP088295">
    <property type="protein sequence ID" value="UUY03214.1"/>
    <property type="molecule type" value="Genomic_DNA"/>
</dbReference>
<evidence type="ECO:0000256" key="2">
    <source>
        <dbReference type="SAM" id="SignalP"/>
    </source>
</evidence>